<evidence type="ECO:0000259" key="1">
    <source>
        <dbReference type="Pfam" id="PF03205"/>
    </source>
</evidence>
<dbReference type="EMBL" id="MLJW01001943">
    <property type="protein sequence ID" value="OIQ76182.1"/>
    <property type="molecule type" value="Genomic_DNA"/>
</dbReference>
<dbReference type="PANTHER" id="PTHR40072">
    <property type="entry name" value="MOLYBDOPTERIN-GUANINE DINUCLEOTIDE BIOSYNTHESIS ADAPTER PROTEIN-RELATED"/>
    <property type="match status" value="1"/>
</dbReference>
<dbReference type="Pfam" id="PF03205">
    <property type="entry name" value="MobB"/>
    <property type="match status" value="1"/>
</dbReference>
<dbReference type="NCBIfam" id="TIGR00176">
    <property type="entry name" value="mobB"/>
    <property type="match status" value="1"/>
</dbReference>
<dbReference type="InterPro" id="IPR004435">
    <property type="entry name" value="MobB_dom"/>
</dbReference>
<dbReference type="PANTHER" id="PTHR40072:SF1">
    <property type="entry name" value="MOLYBDOPTERIN-GUANINE DINUCLEOTIDE BIOSYNTHESIS ADAPTER PROTEIN"/>
    <property type="match status" value="1"/>
</dbReference>
<organism evidence="2">
    <name type="scientific">mine drainage metagenome</name>
    <dbReference type="NCBI Taxonomy" id="410659"/>
    <lineage>
        <taxon>unclassified sequences</taxon>
        <taxon>metagenomes</taxon>
        <taxon>ecological metagenomes</taxon>
    </lineage>
</organism>
<dbReference type="GO" id="GO:0006777">
    <property type="term" value="P:Mo-molybdopterin cofactor biosynthetic process"/>
    <property type="evidence" value="ECO:0007669"/>
    <property type="project" value="InterPro"/>
</dbReference>
<comment type="caution">
    <text evidence="2">The sequence shown here is derived from an EMBL/GenBank/DDBJ whole genome shotgun (WGS) entry which is preliminary data.</text>
</comment>
<dbReference type="AlphaFoldDB" id="A0A1J5PXG8"/>
<reference evidence="2" key="1">
    <citation type="submission" date="2016-10" db="EMBL/GenBank/DDBJ databases">
        <title>Sequence of Gallionella enrichment culture.</title>
        <authorList>
            <person name="Poehlein A."/>
            <person name="Muehling M."/>
            <person name="Daniel R."/>
        </authorList>
    </citation>
    <scope>NUCLEOTIDE SEQUENCE</scope>
</reference>
<proteinExistence type="predicted"/>
<dbReference type="Gene3D" id="3.40.50.300">
    <property type="entry name" value="P-loop containing nucleotide triphosphate hydrolases"/>
    <property type="match status" value="1"/>
</dbReference>
<evidence type="ECO:0000313" key="2">
    <source>
        <dbReference type="EMBL" id="OIQ76182.1"/>
    </source>
</evidence>
<sequence length="139" mass="15230">MIKHAHHGVDIDRPGKDSWRHREAGAHEVLLASPRLLALQRASATDVEHPLDELVAMLQPVDWVLVEGFRASSIARIEVWRAATGAPPGPLDDPRLLALATDDAAVLPQPCALPCLPLSRPAAVADWLLAQRERLEIDR</sequence>
<dbReference type="CDD" id="cd03116">
    <property type="entry name" value="MobB"/>
    <property type="match status" value="1"/>
</dbReference>
<gene>
    <name evidence="2" type="primary">mobB_9</name>
    <name evidence="2" type="ORF">GALL_421450</name>
</gene>
<feature type="domain" description="Molybdopterin-guanine dinucleotide biosynthesis protein B (MobB)" evidence="1">
    <location>
        <begin position="1"/>
        <end position="102"/>
    </location>
</feature>
<accession>A0A1J5PXG8</accession>
<protein>
    <submittedName>
        <fullName evidence="2">Molybdopterin-guanine dinucleotide biosynthesis adapter protein</fullName>
    </submittedName>
</protein>
<dbReference type="InterPro" id="IPR027417">
    <property type="entry name" value="P-loop_NTPase"/>
</dbReference>
<dbReference type="GO" id="GO:0005525">
    <property type="term" value="F:GTP binding"/>
    <property type="evidence" value="ECO:0007669"/>
    <property type="project" value="InterPro"/>
</dbReference>
<name>A0A1J5PXG8_9ZZZZ</name>
<dbReference type="InterPro" id="IPR052539">
    <property type="entry name" value="MGD_biosynthesis_adapter"/>
</dbReference>